<keyword evidence="5" id="KW-0472">Membrane</keyword>
<organism evidence="6 7">
    <name type="scientific">Seminavis robusta</name>
    <dbReference type="NCBI Taxonomy" id="568900"/>
    <lineage>
        <taxon>Eukaryota</taxon>
        <taxon>Sar</taxon>
        <taxon>Stramenopiles</taxon>
        <taxon>Ochrophyta</taxon>
        <taxon>Bacillariophyta</taxon>
        <taxon>Bacillariophyceae</taxon>
        <taxon>Bacillariophycidae</taxon>
        <taxon>Naviculales</taxon>
        <taxon>Naviculaceae</taxon>
        <taxon>Seminavis</taxon>
    </lineage>
</organism>
<evidence type="ECO:0000256" key="3">
    <source>
        <dbReference type="ARBA" id="ARBA00022692"/>
    </source>
</evidence>
<dbReference type="GO" id="GO:0005741">
    <property type="term" value="C:mitochondrial outer membrane"/>
    <property type="evidence" value="ECO:0007669"/>
    <property type="project" value="TreeGrafter"/>
</dbReference>
<comment type="similarity">
    <text evidence="2">Belongs to the FUN14 family.</text>
</comment>
<evidence type="ECO:0000256" key="2">
    <source>
        <dbReference type="ARBA" id="ARBA00009160"/>
    </source>
</evidence>
<protein>
    <submittedName>
        <fullName evidence="6">FUN14 domain-containing protein 2</fullName>
    </submittedName>
</protein>
<accession>A0A9N8DC56</accession>
<keyword evidence="3" id="KW-0812">Transmembrane</keyword>
<evidence type="ECO:0000313" key="6">
    <source>
        <dbReference type="EMBL" id="CAB9500298.1"/>
    </source>
</evidence>
<gene>
    <name evidence="6" type="ORF">SEMRO_80_G043270.1</name>
</gene>
<dbReference type="PANTHER" id="PTHR21346">
    <property type="entry name" value="FUN14 DOMAIN CONTAINING"/>
    <property type="match status" value="1"/>
</dbReference>
<name>A0A9N8DC56_9STRA</name>
<comment type="subcellular location">
    <subcellularLocation>
        <location evidence="1">Membrane</location>
    </subcellularLocation>
</comment>
<comment type="caution">
    <text evidence="6">The sequence shown here is derived from an EMBL/GenBank/DDBJ whole genome shotgun (WGS) entry which is preliminary data.</text>
</comment>
<keyword evidence="7" id="KW-1185">Reference proteome</keyword>
<evidence type="ECO:0000256" key="1">
    <source>
        <dbReference type="ARBA" id="ARBA00004370"/>
    </source>
</evidence>
<dbReference type="Proteomes" id="UP001153069">
    <property type="component" value="Unassembled WGS sequence"/>
</dbReference>
<dbReference type="AlphaFoldDB" id="A0A9N8DC56"/>
<dbReference type="OrthoDB" id="163794at2759"/>
<dbReference type="GO" id="GO:0000422">
    <property type="term" value="P:autophagy of mitochondrion"/>
    <property type="evidence" value="ECO:0007669"/>
    <property type="project" value="TreeGrafter"/>
</dbReference>
<dbReference type="Pfam" id="PF04930">
    <property type="entry name" value="FUN14"/>
    <property type="match status" value="1"/>
</dbReference>
<dbReference type="InterPro" id="IPR007014">
    <property type="entry name" value="FUN14"/>
</dbReference>
<sequence length="219" mass="23097">MMHKTLLSAATKATLQGSVVARRQLSVSKTALSRFSASSPGLTALAFSLVSSSAGIAALCEGKDKGFFESIAQKDKDGNTDWMKSVTQVADSDFWDKVAKASGEKIQGAYDTGIPSQLSYGFVCGYCSGYALKTIGRGAAVVFGLGFMSLQTLSYYGYIEVDHAKLQKDFEKTMDLNKDGKVDQADAQLAMDKIMSVLQYSLPAGGGFGGGFVAGVRSG</sequence>
<reference evidence="6" key="1">
    <citation type="submission" date="2020-06" db="EMBL/GenBank/DDBJ databases">
        <authorList>
            <consortium name="Plant Systems Biology data submission"/>
        </authorList>
    </citation>
    <scope>NUCLEOTIDE SEQUENCE</scope>
    <source>
        <strain evidence="6">D6</strain>
    </source>
</reference>
<dbReference type="EMBL" id="CAICTM010000079">
    <property type="protein sequence ID" value="CAB9500298.1"/>
    <property type="molecule type" value="Genomic_DNA"/>
</dbReference>
<evidence type="ECO:0000256" key="4">
    <source>
        <dbReference type="ARBA" id="ARBA00022989"/>
    </source>
</evidence>
<proteinExistence type="inferred from homology"/>
<evidence type="ECO:0000256" key="5">
    <source>
        <dbReference type="ARBA" id="ARBA00023136"/>
    </source>
</evidence>
<keyword evidence="4" id="KW-1133">Transmembrane helix</keyword>
<evidence type="ECO:0000313" key="7">
    <source>
        <dbReference type="Proteomes" id="UP001153069"/>
    </source>
</evidence>
<dbReference type="PANTHER" id="PTHR21346:SF0">
    <property type="entry name" value="RE45833P"/>
    <property type="match status" value="1"/>
</dbReference>